<dbReference type="Pfam" id="PF12850">
    <property type="entry name" value="Metallophos_2"/>
    <property type="match status" value="1"/>
</dbReference>
<dbReference type="InterPro" id="IPR029052">
    <property type="entry name" value="Metallo-depent_PP-like"/>
</dbReference>
<evidence type="ECO:0000256" key="1">
    <source>
        <dbReference type="ARBA" id="ARBA00008950"/>
    </source>
</evidence>
<evidence type="ECO:0000259" key="2">
    <source>
        <dbReference type="Pfam" id="PF12850"/>
    </source>
</evidence>
<dbReference type="Gene3D" id="3.60.21.10">
    <property type="match status" value="1"/>
</dbReference>
<reference evidence="3" key="2">
    <citation type="submission" date="2021-04" db="EMBL/GenBank/DDBJ databases">
        <authorList>
            <person name="Gilroy R."/>
        </authorList>
    </citation>
    <scope>NUCLEOTIDE SEQUENCE</scope>
    <source>
        <strain evidence="3">14975</strain>
    </source>
</reference>
<sequence>MSRIAVISDIHANLHALHAVMEDVQAEQCDSMVCLGDVVGYNAYPAECLDYIRSCNCDVVKGNHDSEVVVTTQMNMNDLARAAMEWTRSRLSEDQLTWLSRLQYMRMVGGSLPASAKFTIVHSSLDYPKSWNYIINANDATANFRRQFTNLCFHGHTHVPRIFCMDKASNRTFEDTDSRHALYISGETQFVLNPDFKYFINVGSVGQPRDNDPRACYAIYDPENHSVKIKRVVYDVAAAQEAVRAVGLPEYLADRLARGC</sequence>
<dbReference type="AlphaFoldDB" id="A0A9D1V9U8"/>
<dbReference type="GO" id="GO:0016791">
    <property type="term" value="F:phosphatase activity"/>
    <property type="evidence" value="ECO:0007669"/>
    <property type="project" value="TreeGrafter"/>
</dbReference>
<organism evidence="3 4">
    <name type="scientific">Candidatus Akkermansia intestinigallinarum</name>
    <dbReference type="NCBI Taxonomy" id="2838431"/>
    <lineage>
        <taxon>Bacteria</taxon>
        <taxon>Pseudomonadati</taxon>
        <taxon>Verrucomicrobiota</taxon>
        <taxon>Verrucomicrobiia</taxon>
        <taxon>Verrucomicrobiales</taxon>
        <taxon>Akkermansiaceae</taxon>
        <taxon>Akkermansia</taxon>
    </lineage>
</organism>
<evidence type="ECO:0000313" key="4">
    <source>
        <dbReference type="Proteomes" id="UP000823964"/>
    </source>
</evidence>
<accession>A0A9D1V9U8</accession>
<proteinExistence type="inferred from homology"/>
<dbReference type="InterPro" id="IPR011152">
    <property type="entry name" value="Pesterase_MJ0912"/>
</dbReference>
<dbReference type="GO" id="GO:0005737">
    <property type="term" value="C:cytoplasm"/>
    <property type="evidence" value="ECO:0007669"/>
    <property type="project" value="TreeGrafter"/>
</dbReference>
<dbReference type="InterPro" id="IPR050126">
    <property type="entry name" value="Ap4A_hydrolase"/>
</dbReference>
<dbReference type="EMBL" id="DXFQ01000019">
    <property type="protein sequence ID" value="HIX19231.1"/>
    <property type="molecule type" value="Genomic_DNA"/>
</dbReference>
<feature type="domain" description="Calcineurin-like phosphoesterase" evidence="2">
    <location>
        <begin position="3"/>
        <end position="224"/>
    </location>
</feature>
<dbReference type="PIRSF" id="PIRSF000883">
    <property type="entry name" value="Pesterase_MJ0912"/>
    <property type="match status" value="1"/>
</dbReference>
<name>A0A9D1V9U8_9BACT</name>
<dbReference type="PANTHER" id="PTHR42850:SF2">
    <property type="entry name" value="BLL5683 PROTEIN"/>
    <property type="match status" value="1"/>
</dbReference>
<reference evidence="3" key="1">
    <citation type="journal article" date="2021" name="PeerJ">
        <title>Extensive microbial diversity within the chicken gut microbiome revealed by metagenomics and culture.</title>
        <authorList>
            <person name="Gilroy R."/>
            <person name="Ravi A."/>
            <person name="Getino M."/>
            <person name="Pursley I."/>
            <person name="Horton D.L."/>
            <person name="Alikhan N.F."/>
            <person name="Baker D."/>
            <person name="Gharbi K."/>
            <person name="Hall N."/>
            <person name="Watson M."/>
            <person name="Adriaenssens E.M."/>
            <person name="Foster-Nyarko E."/>
            <person name="Jarju S."/>
            <person name="Secka A."/>
            <person name="Antonio M."/>
            <person name="Oren A."/>
            <person name="Chaudhuri R.R."/>
            <person name="La Ragione R."/>
            <person name="Hildebrand F."/>
            <person name="Pallen M.J."/>
        </authorList>
    </citation>
    <scope>NUCLEOTIDE SEQUENCE</scope>
    <source>
        <strain evidence="3">14975</strain>
    </source>
</reference>
<protein>
    <submittedName>
        <fullName evidence="3">Metallophosphoesterase family protein</fullName>
    </submittedName>
</protein>
<dbReference type="InterPro" id="IPR024654">
    <property type="entry name" value="Calcineurin-like_PHP_lpxH"/>
</dbReference>
<dbReference type="SUPFAM" id="SSF56300">
    <property type="entry name" value="Metallo-dependent phosphatases"/>
    <property type="match status" value="1"/>
</dbReference>
<evidence type="ECO:0000313" key="3">
    <source>
        <dbReference type="EMBL" id="HIX19231.1"/>
    </source>
</evidence>
<comment type="similarity">
    <text evidence="1">Belongs to the metallophosphoesterase superfamily. YfcE family.</text>
</comment>
<comment type="caution">
    <text evidence="3">The sequence shown here is derived from an EMBL/GenBank/DDBJ whole genome shotgun (WGS) entry which is preliminary data.</text>
</comment>
<gene>
    <name evidence="3" type="ORF">H9862_01345</name>
</gene>
<dbReference type="Proteomes" id="UP000823964">
    <property type="component" value="Unassembled WGS sequence"/>
</dbReference>
<dbReference type="PANTHER" id="PTHR42850">
    <property type="entry name" value="METALLOPHOSPHOESTERASE"/>
    <property type="match status" value="1"/>
</dbReference>